<feature type="domain" description="PTS EIIA type-4" evidence="8">
    <location>
        <begin position="2"/>
        <end position="121"/>
    </location>
</feature>
<evidence type="ECO:0000256" key="7">
    <source>
        <dbReference type="ARBA" id="ARBA00022777"/>
    </source>
</evidence>
<organism evidence="9 10">
    <name type="scientific">Streptococcus moroccensis</name>
    <dbReference type="NCBI Taxonomy" id="1451356"/>
    <lineage>
        <taxon>Bacteria</taxon>
        <taxon>Bacillati</taxon>
        <taxon>Bacillota</taxon>
        <taxon>Bacilli</taxon>
        <taxon>Lactobacillales</taxon>
        <taxon>Streptococcaceae</taxon>
        <taxon>Streptococcus</taxon>
    </lineage>
</organism>
<dbReference type="InterPro" id="IPR004701">
    <property type="entry name" value="PTS_EIIA_man-typ"/>
</dbReference>
<dbReference type="CDD" id="cd00006">
    <property type="entry name" value="PTS_IIA_man"/>
    <property type="match status" value="1"/>
</dbReference>
<keyword evidence="7" id="KW-0418">Kinase</keyword>
<evidence type="ECO:0000313" key="9">
    <source>
        <dbReference type="EMBL" id="MDQ0222827.1"/>
    </source>
</evidence>
<reference evidence="9 10" key="1">
    <citation type="submission" date="2023-07" db="EMBL/GenBank/DDBJ databases">
        <title>Genomic Encyclopedia of Type Strains, Phase IV (KMG-IV): sequencing the most valuable type-strain genomes for metagenomic binning, comparative biology and taxonomic classification.</title>
        <authorList>
            <person name="Goeker M."/>
        </authorList>
    </citation>
    <scope>NUCLEOTIDE SEQUENCE [LARGE SCALE GENOMIC DNA]</scope>
    <source>
        <strain evidence="9 10">DSM 105143</strain>
    </source>
</reference>
<keyword evidence="6" id="KW-0598">Phosphotransferase system</keyword>
<dbReference type="InterPro" id="IPR033887">
    <property type="entry name" value="PTS_IIA_man"/>
</dbReference>
<dbReference type="SUPFAM" id="SSF53062">
    <property type="entry name" value="PTS system fructose IIA component-like"/>
    <property type="match status" value="1"/>
</dbReference>
<dbReference type="RefSeq" id="WP_307122004.1">
    <property type="nucleotide sequence ID" value="NZ_JAUSTM010000012.1"/>
</dbReference>
<name>A0ABT9YSF3_9STRE</name>
<evidence type="ECO:0000256" key="5">
    <source>
        <dbReference type="ARBA" id="ARBA00022679"/>
    </source>
</evidence>
<keyword evidence="2" id="KW-0813">Transport</keyword>
<evidence type="ECO:0000313" key="10">
    <source>
        <dbReference type="Proteomes" id="UP001223079"/>
    </source>
</evidence>
<accession>A0ABT9YSF3</accession>
<dbReference type="InterPro" id="IPR036662">
    <property type="entry name" value="PTS_EIIA_man-typ_sf"/>
</dbReference>
<dbReference type="PANTHER" id="PTHR33799:SF1">
    <property type="entry name" value="PTS SYSTEM MANNOSE-SPECIFIC EIIAB COMPONENT-RELATED"/>
    <property type="match status" value="1"/>
</dbReference>
<dbReference type="Pfam" id="PF03610">
    <property type="entry name" value="EIIA-man"/>
    <property type="match status" value="1"/>
</dbReference>
<protein>
    <submittedName>
        <fullName evidence="9">PTS system mannose-specific IIA component</fullName>
    </submittedName>
</protein>
<keyword evidence="4" id="KW-0762">Sugar transport</keyword>
<evidence type="ECO:0000256" key="3">
    <source>
        <dbReference type="ARBA" id="ARBA00022490"/>
    </source>
</evidence>
<proteinExistence type="predicted"/>
<gene>
    <name evidence="9" type="ORF">J2S23_001385</name>
</gene>
<evidence type="ECO:0000259" key="8">
    <source>
        <dbReference type="PROSITE" id="PS51096"/>
    </source>
</evidence>
<sequence length="136" mass="14976">MAKQLVLISHGSFSEGLKASTEMLMGPQDNIHTVVLEPSEGADDFRAKLEEVIKDFDEFVIFADLLGGTPCNVASRLLLEGREFELYAGMSMPMVIGFINNELVGMNEDLVVFATTNTKKVNDLLNASDDEDDEDE</sequence>
<evidence type="ECO:0000256" key="1">
    <source>
        <dbReference type="ARBA" id="ARBA00004496"/>
    </source>
</evidence>
<dbReference type="Gene3D" id="3.40.50.510">
    <property type="entry name" value="Phosphotransferase system, mannose-type IIA component"/>
    <property type="match status" value="1"/>
</dbReference>
<comment type="subcellular location">
    <subcellularLocation>
        <location evidence="1">Cytoplasm</location>
    </subcellularLocation>
</comment>
<keyword evidence="3" id="KW-0963">Cytoplasm</keyword>
<evidence type="ECO:0000256" key="4">
    <source>
        <dbReference type="ARBA" id="ARBA00022597"/>
    </source>
</evidence>
<dbReference type="Proteomes" id="UP001223079">
    <property type="component" value="Unassembled WGS sequence"/>
</dbReference>
<keyword evidence="10" id="KW-1185">Reference proteome</keyword>
<evidence type="ECO:0000256" key="6">
    <source>
        <dbReference type="ARBA" id="ARBA00022683"/>
    </source>
</evidence>
<dbReference type="EMBL" id="JAUSTM010000012">
    <property type="protein sequence ID" value="MDQ0222827.1"/>
    <property type="molecule type" value="Genomic_DNA"/>
</dbReference>
<dbReference type="PANTHER" id="PTHR33799">
    <property type="entry name" value="PTS PERMEASE-RELATED-RELATED"/>
    <property type="match status" value="1"/>
</dbReference>
<dbReference type="InterPro" id="IPR051471">
    <property type="entry name" value="Bacterial_PTS_sugar_comp"/>
</dbReference>
<evidence type="ECO:0000256" key="2">
    <source>
        <dbReference type="ARBA" id="ARBA00022448"/>
    </source>
</evidence>
<dbReference type="PROSITE" id="PS51096">
    <property type="entry name" value="PTS_EIIA_TYPE_4"/>
    <property type="match status" value="1"/>
</dbReference>
<comment type="caution">
    <text evidence="9">The sequence shown here is derived from an EMBL/GenBank/DDBJ whole genome shotgun (WGS) entry which is preliminary data.</text>
</comment>
<keyword evidence="5" id="KW-0808">Transferase</keyword>